<dbReference type="Pfam" id="PF06527">
    <property type="entry name" value="TniQ"/>
    <property type="match status" value="1"/>
</dbReference>
<organism evidence="2 3">
    <name type="scientific">Marivirga lumbricoides</name>
    <dbReference type="NCBI Taxonomy" id="1046115"/>
    <lineage>
        <taxon>Bacteria</taxon>
        <taxon>Pseudomonadati</taxon>
        <taxon>Bacteroidota</taxon>
        <taxon>Cytophagia</taxon>
        <taxon>Cytophagales</taxon>
        <taxon>Marivirgaceae</taxon>
        <taxon>Marivirga</taxon>
    </lineage>
</organism>
<evidence type="ECO:0000313" key="3">
    <source>
        <dbReference type="Proteomes" id="UP000240608"/>
    </source>
</evidence>
<dbReference type="Proteomes" id="UP000240608">
    <property type="component" value="Unassembled WGS sequence"/>
</dbReference>
<evidence type="ECO:0000313" key="2">
    <source>
        <dbReference type="EMBL" id="PTB96335.1"/>
    </source>
</evidence>
<sequence>MVSIYNTKLPIHLQPLDDELLTSWLLRYSKRFQTKYHTFCKFLFYGNEIDTRDIDLNIKKDLLKSLKDITFLTEDTLQSLALTDYCPTLTTDPTLKNWILTRGHYHRVSSNNHLMYCSSCFSKDKEPYYRKKWRLIISTVCTSCGVRLRDNCPSCNLPISFLRLDFRNKEKIVNEELCHCYNCDFDFRDSQQIKCSSVELENQKQLELYLSLGYTSTLNYSHLYFEVLFLLLRILNSRTQRIYNFDKFISEKYGFVPLEKGNDRSLEMRNSPLPARSNLLEKAIFLLNLDQQEFIETCKESRILSHFLYFENKELPYWFAKMINENLTVKYSYWKHAFPSLKYVSSYKSLSGYVKNQKA</sequence>
<name>A0A2T4DR99_9BACT</name>
<dbReference type="EMBL" id="PYVU01000055">
    <property type="protein sequence ID" value="PTB96335.1"/>
    <property type="molecule type" value="Genomic_DNA"/>
</dbReference>
<gene>
    <name evidence="2" type="ORF">C9994_07765</name>
</gene>
<dbReference type="AlphaFoldDB" id="A0A2T4DR99"/>
<feature type="domain" description="TniQ" evidence="1">
    <location>
        <begin position="10"/>
        <end position="147"/>
    </location>
</feature>
<comment type="caution">
    <text evidence="2">The sequence shown here is derived from an EMBL/GenBank/DDBJ whole genome shotgun (WGS) entry which is preliminary data.</text>
</comment>
<evidence type="ECO:0000259" key="1">
    <source>
        <dbReference type="Pfam" id="PF06527"/>
    </source>
</evidence>
<dbReference type="InterPro" id="IPR009492">
    <property type="entry name" value="TniQ"/>
</dbReference>
<reference evidence="2 3" key="1">
    <citation type="submission" date="2018-03" db="EMBL/GenBank/DDBJ databases">
        <title>Cross-interface Injection: A General Nanoliter Liquid Handling Method Applied to Single Cells Genome Amplification Automated Nanoliter Liquid Handling Applied to Single Cell Multiple Displacement Amplification.</title>
        <authorList>
            <person name="Yun J."/>
            <person name="Xu P."/>
            <person name="Xu J."/>
            <person name="Dai X."/>
            <person name="Wang Y."/>
            <person name="Zheng X."/>
            <person name="Cao C."/>
            <person name="Yi Q."/>
            <person name="Zhu Y."/>
            <person name="Wang L."/>
            <person name="Dong Z."/>
            <person name="Huang Y."/>
            <person name="Huang L."/>
            <person name="Du W."/>
        </authorList>
    </citation>
    <scope>NUCLEOTIDE SEQUENCE [LARGE SCALE GENOMIC DNA]</scope>
    <source>
        <strain evidence="2 3">Z-D1-2</strain>
    </source>
</reference>
<accession>A0A2T4DR99</accession>
<protein>
    <recommendedName>
        <fullName evidence="1">TniQ domain-containing protein</fullName>
    </recommendedName>
</protein>
<proteinExistence type="predicted"/>